<dbReference type="InterPro" id="IPR040983">
    <property type="entry name" value="Bact_RF_family5"/>
</dbReference>
<proteinExistence type="predicted"/>
<dbReference type="AlphaFoldDB" id="A0A1G8YXV5"/>
<dbReference type="Proteomes" id="UP000198694">
    <property type="component" value="Unassembled WGS sequence"/>
</dbReference>
<evidence type="ECO:0000313" key="3">
    <source>
        <dbReference type="Proteomes" id="UP000198694"/>
    </source>
</evidence>
<evidence type="ECO:0000256" key="1">
    <source>
        <dbReference type="SAM" id="MobiDB-lite"/>
    </source>
</evidence>
<sequence length="267" mass="31349">MEYDKQLQQLENVHLAKPDRVFSMYLNTDPSDPDQQGGEWKIHLKNGLNRFESYLKESGDKAELENFQQVREKVERFVQGNEQAFKKSIVLFASADESVWFAERIQMRVETEFHWEDTPVTDQLNQLKHDFPKSGIILVQQNQVKVIEAELGAILETKHFELDLDTEDWREYTSEQKRPMSMGKGGKDPSRDTFNARVNANQQRWYKGLAPKLDKLAKDNEWDRIYLVGEKEEAKDMETYMNKDIYKVEGKNMLDHEEAKVIEKIVA</sequence>
<dbReference type="STRING" id="407036.SAMN05216243_1853"/>
<protein>
    <recommendedName>
        <fullName evidence="4">Protein required for attachment to host cells</fullName>
    </recommendedName>
</protein>
<reference evidence="2 3" key="1">
    <citation type="submission" date="2016-10" db="EMBL/GenBank/DDBJ databases">
        <authorList>
            <person name="de Groot N.N."/>
        </authorList>
    </citation>
    <scope>NUCLEOTIDE SEQUENCE [LARGE SCALE GENOMIC DNA]</scope>
    <source>
        <strain evidence="2 3">CGMCC 1.6502</strain>
    </source>
</reference>
<accession>A0A1G8YXV5</accession>
<dbReference type="Pfam" id="PF18846">
    <property type="entry name" value="baeRF_family5"/>
    <property type="match status" value="1"/>
</dbReference>
<keyword evidence="3" id="KW-1185">Reference proteome</keyword>
<evidence type="ECO:0000313" key="2">
    <source>
        <dbReference type="EMBL" id="SDK06800.1"/>
    </source>
</evidence>
<name>A0A1G8YXV5_9BACI</name>
<dbReference type="RefSeq" id="WP_093213284.1">
    <property type="nucleotide sequence ID" value="NZ_FNFL01000002.1"/>
</dbReference>
<evidence type="ECO:0008006" key="4">
    <source>
        <dbReference type="Google" id="ProtNLM"/>
    </source>
</evidence>
<feature type="region of interest" description="Disordered" evidence="1">
    <location>
        <begin position="174"/>
        <end position="193"/>
    </location>
</feature>
<gene>
    <name evidence="2" type="ORF">SAMN05216243_1853</name>
</gene>
<organism evidence="2 3">
    <name type="scientific">Sediminibacillus albus</name>
    <dbReference type="NCBI Taxonomy" id="407036"/>
    <lineage>
        <taxon>Bacteria</taxon>
        <taxon>Bacillati</taxon>
        <taxon>Bacillota</taxon>
        <taxon>Bacilli</taxon>
        <taxon>Bacillales</taxon>
        <taxon>Bacillaceae</taxon>
        <taxon>Sediminibacillus</taxon>
    </lineage>
</organism>
<dbReference type="OrthoDB" id="5241360at2"/>
<dbReference type="EMBL" id="FNFL01000002">
    <property type="protein sequence ID" value="SDK06800.1"/>
    <property type="molecule type" value="Genomic_DNA"/>
</dbReference>